<dbReference type="Proteomes" id="UP000682266">
    <property type="component" value="Unassembled WGS sequence"/>
</dbReference>
<comment type="caution">
    <text evidence="1">The sequence shown here is derived from an EMBL/GenBank/DDBJ whole genome shotgun (WGS) entry which is preliminary data.</text>
</comment>
<dbReference type="RefSeq" id="WP_146124471.1">
    <property type="nucleotide sequence ID" value="NZ_CADERF010000006.1"/>
</dbReference>
<name>A0AA41E4E5_9BURK</name>
<reference evidence="1" key="1">
    <citation type="submission" date="2021-04" db="EMBL/GenBank/DDBJ databases">
        <title>A collection of bacterial strains from the Burkholderia cepacia Research Laboratory and Repository.</title>
        <authorList>
            <person name="Lipuma J."/>
            <person name="Spilker T."/>
        </authorList>
    </citation>
    <scope>NUCLEOTIDE SEQUENCE</scope>
    <source>
        <strain evidence="1">AU36012</strain>
    </source>
</reference>
<evidence type="ECO:0000313" key="2">
    <source>
        <dbReference type="Proteomes" id="UP000682266"/>
    </source>
</evidence>
<protein>
    <submittedName>
        <fullName evidence="1">Uncharacterized protein</fullName>
    </submittedName>
</protein>
<dbReference type="EMBL" id="JAGSVG010000003">
    <property type="protein sequence ID" value="MBR8128255.1"/>
    <property type="molecule type" value="Genomic_DNA"/>
</dbReference>
<proteinExistence type="predicted"/>
<dbReference type="AlphaFoldDB" id="A0AA41E4E5"/>
<accession>A0AA41E4E5</accession>
<gene>
    <name evidence="1" type="ORF">KDW93_04525</name>
</gene>
<sequence length="186" mass="21049">MAKSYRFIADPADSAAVLTWFRELKEPPREVATAHDVVLYFAHLGALHYAEDGSVDAEKSPIVTVTPPHTTRKLLWTVGEVHFRTGTLSRLYPALYRVSQAFATWLNSFPCVYSLSDRDNRYSYYFEGSVRNETSPIFAFQSGLDALSNERYFVGDRDNDAVLDRVCKALCLRGLNFDADGTEKYV</sequence>
<evidence type="ECO:0000313" key="1">
    <source>
        <dbReference type="EMBL" id="MBR8128255.1"/>
    </source>
</evidence>
<organism evidence="1 2">
    <name type="scientific">Burkholderia ambifaria</name>
    <dbReference type="NCBI Taxonomy" id="152480"/>
    <lineage>
        <taxon>Bacteria</taxon>
        <taxon>Pseudomonadati</taxon>
        <taxon>Pseudomonadota</taxon>
        <taxon>Betaproteobacteria</taxon>
        <taxon>Burkholderiales</taxon>
        <taxon>Burkholderiaceae</taxon>
        <taxon>Burkholderia</taxon>
        <taxon>Burkholderia cepacia complex</taxon>
    </lineage>
</organism>